<proteinExistence type="predicted"/>
<sequence length="111" mass="12587">MKFHLIFESFKNSANGTDSFKQLKSQCELAIKDPNLELEASALLLIYSFSKNYVLLYEDQEVAPLFAEKVKAQLVGYMTEIDLALSTEDTHLILASLNSVSKQYIESSRIF</sequence>
<dbReference type="eggNOG" id="ENOG50338K3">
    <property type="taxonomic scope" value="Bacteria"/>
</dbReference>
<reference evidence="1 2" key="1">
    <citation type="submission" date="2013-10" db="EMBL/GenBank/DDBJ databases">
        <title>The Genome Sequence of Acinetobacter nectaris CIP 110549.</title>
        <authorList>
            <consortium name="The Broad Institute Genomics Platform"/>
            <consortium name="The Broad Institute Genome Sequencing Center for Infectious Disease"/>
            <person name="Cerqueira G."/>
            <person name="Feldgarden M."/>
            <person name="Courvalin P."/>
            <person name="Grillot-Courvalin C."/>
            <person name="Clermont D."/>
            <person name="Rocha E."/>
            <person name="Yoon E.-J."/>
            <person name="Nemec A."/>
            <person name="Young S.K."/>
            <person name="Zeng Q."/>
            <person name="Gargeya S."/>
            <person name="Fitzgerald M."/>
            <person name="Abouelleil A."/>
            <person name="Alvarado L."/>
            <person name="Berlin A.M."/>
            <person name="Chapman S.B."/>
            <person name="Gainer-Dewar J."/>
            <person name="Goldberg J."/>
            <person name="Gnerre S."/>
            <person name="Griggs A."/>
            <person name="Gujja S."/>
            <person name="Hansen M."/>
            <person name="Howarth C."/>
            <person name="Imamovic A."/>
            <person name="Ireland A."/>
            <person name="Larimer J."/>
            <person name="McCowan C."/>
            <person name="Murphy C."/>
            <person name="Pearson M."/>
            <person name="Poon T.W."/>
            <person name="Priest M."/>
            <person name="Roberts A."/>
            <person name="Saif S."/>
            <person name="Shea T."/>
            <person name="Sykes S."/>
            <person name="Wortman J."/>
            <person name="Nusbaum C."/>
            <person name="Birren B."/>
        </authorList>
    </citation>
    <scope>NUCLEOTIDE SEQUENCE [LARGE SCALE GENOMIC DNA]</scope>
    <source>
        <strain evidence="1 2">CIP 110549</strain>
    </source>
</reference>
<accession>V2TI03</accession>
<dbReference type="HOGENOM" id="CLU_173925_0_0_6"/>
<dbReference type="Proteomes" id="UP000023785">
    <property type="component" value="Unassembled WGS sequence"/>
</dbReference>
<gene>
    <name evidence="1" type="ORF">P256_02312</name>
</gene>
<protein>
    <submittedName>
        <fullName evidence="1">Uncharacterized protein</fullName>
    </submittedName>
</protein>
<dbReference type="STRING" id="1392540.P256_02312"/>
<dbReference type="AlphaFoldDB" id="V2TI03"/>
<dbReference type="RefSeq" id="WP_023273922.1">
    <property type="nucleotide sequence ID" value="NZ_KI530736.1"/>
</dbReference>
<comment type="caution">
    <text evidence="1">The sequence shown here is derived from an EMBL/GenBank/DDBJ whole genome shotgun (WGS) entry which is preliminary data.</text>
</comment>
<dbReference type="OrthoDB" id="8966094at2"/>
<organism evidence="1 2">
    <name type="scientific">Acinetobacter nectaris CIP 110549</name>
    <dbReference type="NCBI Taxonomy" id="1392540"/>
    <lineage>
        <taxon>Bacteria</taxon>
        <taxon>Pseudomonadati</taxon>
        <taxon>Pseudomonadota</taxon>
        <taxon>Gammaproteobacteria</taxon>
        <taxon>Moraxellales</taxon>
        <taxon>Moraxellaceae</taxon>
        <taxon>Acinetobacter</taxon>
    </lineage>
</organism>
<evidence type="ECO:0000313" key="1">
    <source>
        <dbReference type="EMBL" id="ESK37257.1"/>
    </source>
</evidence>
<name>V2TI03_9GAMM</name>
<keyword evidence="2" id="KW-1185">Reference proteome</keyword>
<dbReference type="EMBL" id="AYER01000010">
    <property type="protein sequence ID" value="ESK37257.1"/>
    <property type="molecule type" value="Genomic_DNA"/>
</dbReference>
<evidence type="ECO:0000313" key="2">
    <source>
        <dbReference type="Proteomes" id="UP000023785"/>
    </source>
</evidence>
<dbReference type="PATRIC" id="fig|1392540.3.peg.2232"/>